<protein>
    <submittedName>
        <fullName evidence="2">Aminoglycoside phosphotransferase family protein</fullName>
    </submittedName>
</protein>
<evidence type="ECO:0000313" key="2">
    <source>
        <dbReference type="EMBL" id="RLP73670.1"/>
    </source>
</evidence>
<accession>A0A3L7A0Z1</accession>
<name>A0A3L7A0Z1_9MICO</name>
<dbReference type="EMBL" id="RCUX01000013">
    <property type="protein sequence ID" value="RLP73670.1"/>
    <property type="molecule type" value="Genomic_DNA"/>
</dbReference>
<proteinExistence type="predicted"/>
<dbReference type="GO" id="GO:0016740">
    <property type="term" value="F:transferase activity"/>
    <property type="evidence" value="ECO:0007669"/>
    <property type="project" value="UniProtKB-KW"/>
</dbReference>
<dbReference type="InterPro" id="IPR002575">
    <property type="entry name" value="Aminoglycoside_PTrfase"/>
</dbReference>
<dbReference type="Gene3D" id="3.90.1200.10">
    <property type="match status" value="1"/>
</dbReference>
<dbReference type="Pfam" id="PF01636">
    <property type="entry name" value="APH"/>
    <property type="match status" value="2"/>
</dbReference>
<dbReference type="OrthoDB" id="236897at2"/>
<keyword evidence="2" id="KW-0808">Transferase</keyword>
<organism evidence="2 3">
    <name type="scientific">Mycetocola tolaasinivorans</name>
    <dbReference type="NCBI Taxonomy" id="76635"/>
    <lineage>
        <taxon>Bacteria</taxon>
        <taxon>Bacillati</taxon>
        <taxon>Actinomycetota</taxon>
        <taxon>Actinomycetes</taxon>
        <taxon>Micrococcales</taxon>
        <taxon>Microbacteriaceae</taxon>
        <taxon>Mycetocola</taxon>
    </lineage>
</organism>
<dbReference type="AlphaFoldDB" id="A0A3L7A0Z1"/>
<evidence type="ECO:0000313" key="3">
    <source>
        <dbReference type="Proteomes" id="UP000272503"/>
    </source>
</evidence>
<evidence type="ECO:0000259" key="1">
    <source>
        <dbReference type="Pfam" id="PF01636"/>
    </source>
</evidence>
<comment type="caution">
    <text evidence="2">The sequence shown here is derived from an EMBL/GenBank/DDBJ whole genome shotgun (WGS) entry which is preliminary data.</text>
</comment>
<feature type="domain" description="Aminoglycoside phosphotransferase" evidence="1">
    <location>
        <begin position="35"/>
        <end position="102"/>
    </location>
</feature>
<dbReference type="InterPro" id="IPR011009">
    <property type="entry name" value="Kinase-like_dom_sf"/>
</dbReference>
<gene>
    <name evidence="2" type="ORF">D9V32_14165</name>
</gene>
<feature type="domain" description="Aminoglycoside phosphotransferase" evidence="1">
    <location>
        <begin position="119"/>
        <end position="182"/>
    </location>
</feature>
<dbReference type="SUPFAM" id="SSF56112">
    <property type="entry name" value="Protein kinase-like (PK-like)"/>
    <property type="match status" value="1"/>
</dbReference>
<reference evidence="2 3" key="1">
    <citation type="submission" date="2018-10" db="EMBL/GenBank/DDBJ databases">
        <authorList>
            <person name="Li J."/>
        </authorList>
    </citation>
    <scope>NUCLEOTIDE SEQUENCE [LARGE SCALE GENOMIC DNA]</scope>
    <source>
        <strain evidence="2 3">IF 016277</strain>
    </source>
</reference>
<dbReference type="RefSeq" id="WP_121649573.1">
    <property type="nucleotide sequence ID" value="NZ_RCUX01000013.1"/>
</dbReference>
<sequence length="245" mass="27291">MNDLTGESLDGGNMDPVIRIGDTVRRVSGPWTPSVHSLLRHYAEAGITQVPRAFGLDGAGREMLSYIPGETMVALSPEEQWSPTLLDQAARLLRRLHDASTPLIETDSPWRMESHYPVQVICHNDFAPYNLIASEGQLAGAIDFDMASPGPRLWDLSYLAYRLVPFAEDAEGFDEERDGTPDNRLAALLDAYRGDVDPAEVRPMIARRLVALAEFTEHRAQETGRTDLLDHASMYRRDAARMRTG</sequence>
<keyword evidence="3" id="KW-1185">Reference proteome</keyword>
<dbReference type="Proteomes" id="UP000272503">
    <property type="component" value="Unassembled WGS sequence"/>
</dbReference>